<keyword evidence="2" id="KW-0472">Membrane</keyword>
<feature type="transmembrane region" description="Helical" evidence="2">
    <location>
        <begin position="127"/>
        <end position="148"/>
    </location>
</feature>
<comment type="caution">
    <text evidence="4">The sequence shown here is derived from an EMBL/GenBank/DDBJ whole genome shotgun (WGS) entry which is preliminary data.</text>
</comment>
<keyword evidence="3" id="KW-0732">Signal</keyword>
<protein>
    <recommendedName>
        <fullName evidence="6">Integral membrane protein</fullName>
    </recommendedName>
</protein>
<keyword evidence="5" id="KW-1185">Reference proteome</keyword>
<evidence type="ECO:0000313" key="5">
    <source>
        <dbReference type="Proteomes" id="UP000293360"/>
    </source>
</evidence>
<reference evidence="4 5" key="1">
    <citation type="submission" date="2018-06" db="EMBL/GenBank/DDBJ databases">
        <title>Complete Genomes of Monosporascus.</title>
        <authorList>
            <person name="Robinson A.J."/>
            <person name="Natvig D.O."/>
        </authorList>
    </citation>
    <scope>NUCLEOTIDE SEQUENCE [LARGE SCALE GENOMIC DNA]</scope>
    <source>
        <strain evidence="4 5">CBS 110550</strain>
    </source>
</reference>
<dbReference type="AlphaFoldDB" id="A0A4Q4TBE7"/>
<feature type="chain" id="PRO_5020898502" description="Integral membrane protein" evidence="3">
    <location>
        <begin position="21"/>
        <end position="207"/>
    </location>
</feature>
<proteinExistence type="predicted"/>
<evidence type="ECO:0000256" key="2">
    <source>
        <dbReference type="SAM" id="Phobius"/>
    </source>
</evidence>
<gene>
    <name evidence="4" type="ORF">DL764_004742</name>
</gene>
<feature type="signal peptide" evidence="3">
    <location>
        <begin position="1"/>
        <end position="20"/>
    </location>
</feature>
<accession>A0A4Q4TBE7</accession>
<evidence type="ECO:0000313" key="4">
    <source>
        <dbReference type="EMBL" id="RYP03971.1"/>
    </source>
</evidence>
<evidence type="ECO:0000256" key="1">
    <source>
        <dbReference type="SAM" id="MobiDB-lite"/>
    </source>
</evidence>
<feature type="region of interest" description="Disordered" evidence="1">
    <location>
        <begin position="92"/>
        <end position="116"/>
    </location>
</feature>
<keyword evidence="2" id="KW-0812">Transmembrane</keyword>
<name>A0A4Q4TBE7_9PEZI</name>
<feature type="compositionally biased region" description="Low complexity" evidence="1">
    <location>
        <begin position="92"/>
        <end position="112"/>
    </location>
</feature>
<evidence type="ECO:0000256" key="3">
    <source>
        <dbReference type="SAM" id="SignalP"/>
    </source>
</evidence>
<sequence length="207" mass="21561">MALPSTTIVPFASLPSCALACGPLYDANGACVPPAVPTNDASVYNTCFCNNAALQGFGDGTSGVCENQCNEQGVSGIRDWFTSFCAENAVAPTTTGTSPTSSATSGGSTAAGQQGGGGTWFETHVRWVVMIIIVFVGIAGIWIGACIWRRRYLKKKDRMYELGKGLPSSIAVNTQGNLVGPGLSRNSKYANSPGMFMSGPSAEKTRK</sequence>
<dbReference type="Proteomes" id="UP000293360">
    <property type="component" value="Unassembled WGS sequence"/>
</dbReference>
<dbReference type="EMBL" id="QJNU01000233">
    <property type="protein sequence ID" value="RYP03971.1"/>
    <property type="molecule type" value="Genomic_DNA"/>
</dbReference>
<organism evidence="4 5">
    <name type="scientific">Monosporascus ibericus</name>
    <dbReference type="NCBI Taxonomy" id="155417"/>
    <lineage>
        <taxon>Eukaryota</taxon>
        <taxon>Fungi</taxon>
        <taxon>Dikarya</taxon>
        <taxon>Ascomycota</taxon>
        <taxon>Pezizomycotina</taxon>
        <taxon>Sordariomycetes</taxon>
        <taxon>Xylariomycetidae</taxon>
        <taxon>Xylariales</taxon>
        <taxon>Xylariales incertae sedis</taxon>
        <taxon>Monosporascus</taxon>
    </lineage>
</organism>
<evidence type="ECO:0008006" key="6">
    <source>
        <dbReference type="Google" id="ProtNLM"/>
    </source>
</evidence>
<dbReference type="OrthoDB" id="5426355at2759"/>
<keyword evidence="2" id="KW-1133">Transmembrane helix</keyword>